<sequence length="141" mass="15293">MYQIVSPCAQASITFHPNSPLTTRCISCVAIPRPLSATQIRDSYCALVRVNSFGGFRFTQNSYIRDKYPNAVSHSPVNYQPAEAELEMSSPYFHVILGGGLPWNRQRRVALPPSEAATWGSCWGNACGGAGTSVIIIKAAT</sequence>
<dbReference type="Proteomes" id="UP000648187">
    <property type="component" value="Unassembled WGS sequence"/>
</dbReference>
<evidence type="ECO:0000313" key="2">
    <source>
        <dbReference type="Proteomes" id="UP000648187"/>
    </source>
</evidence>
<proteinExistence type="predicted"/>
<gene>
    <name evidence="1" type="ORF">HW555_008336</name>
</gene>
<protein>
    <submittedName>
        <fullName evidence="1">Uncharacterized protein</fullName>
    </submittedName>
</protein>
<keyword evidence="2" id="KW-1185">Reference proteome</keyword>
<evidence type="ECO:0000313" key="1">
    <source>
        <dbReference type="EMBL" id="KAF9413444.1"/>
    </source>
</evidence>
<comment type="caution">
    <text evidence="1">The sequence shown here is derived from an EMBL/GenBank/DDBJ whole genome shotgun (WGS) entry which is preliminary data.</text>
</comment>
<accession>A0A835L4J3</accession>
<dbReference type="EMBL" id="JACKWZ010000159">
    <property type="protein sequence ID" value="KAF9413444.1"/>
    <property type="molecule type" value="Genomic_DNA"/>
</dbReference>
<organism evidence="1 2">
    <name type="scientific">Spodoptera exigua</name>
    <name type="common">Beet armyworm</name>
    <name type="synonym">Noctua fulgens</name>
    <dbReference type="NCBI Taxonomy" id="7107"/>
    <lineage>
        <taxon>Eukaryota</taxon>
        <taxon>Metazoa</taxon>
        <taxon>Ecdysozoa</taxon>
        <taxon>Arthropoda</taxon>
        <taxon>Hexapoda</taxon>
        <taxon>Insecta</taxon>
        <taxon>Pterygota</taxon>
        <taxon>Neoptera</taxon>
        <taxon>Endopterygota</taxon>
        <taxon>Lepidoptera</taxon>
        <taxon>Glossata</taxon>
        <taxon>Ditrysia</taxon>
        <taxon>Noctuoidea</taxon>
        <taxon>Noctuidae</taxon>
        <taxon>Amphipyrinae</taxon>
        <taxon>Spodoptera</taxon>
    </lineage>
</organism>
<reference evidence="1" key="1">
    <citation type="submission" date="2020-08" db="EMBL/GenBank/DDBJ databases">
        <title>Spodoptera exigua strain:BAW_Kor-Di-RS1 Genome sequencing and assembly.</title>
        <authorList>
            <person name="Kim J."/>
            <person name="Nam H.Y."/>
            <person name="Kwon M."/>
            <person name="Choi J.H."/>
            <person name="Cho S.R."/>
            <person name="Kim G.-H."/>
        </authorList>
    </citation>
    <scope>NUCLEOTIDE SEQUENCE</scope>
    <source>
        <strain evidence="1">BAW_Kor-Di-RS1</strain>
        <tissue evidence="1">Whole-body</tissue>
    </source>
</reference>
<dbReference type="AlphaFoldDB" id="A0A835L4J3"/>
<name>A0A835L4J3_SPOEX</name>